<dbReference type="OrthoDB" id="1551126at2"/>
<sequence>MTDWEEYGTVLSEVLHTAPPDTDLFLRGPGGRYLALYKRPDALSAFLSPARGPLQLPPDESPGRLGWLPSPQGFALPPLDLDSSASGLVDLAVRTLREVLRVGSPGEVSPVAYRVDGPPPDVTPLRFALAPAAALDTSGWHRPHGSAFWTDARTGGRILFQPGAAPPDVPHWLDDLPAARRALTVRHARVGCLISADPVTIGDMTGLACLAKVTHAARPRVSYTFTVWLLRATRAVYLHHVIDAPDPPDPRSGAPAPHPYAPAVRTALPYLPSDEQSFDPSHPDHPLTHSRTWLHALPYRLKLSPSFTAAPVYSP</sequence>
<name>A0A3N1CP18_9ACTN</name>
<dbReference type="Proteomes" id="UP000272400">
    <property type="component" value="Unassembled WGS sequence"/>
</dbReference>
<keyword evidence="3" id="KW-1185">Reference proteome</keyword>
<evidence type="ECO:0000259" key="1">
    <source>
        <dbReference type="Pfam" id="PF22552"/>
    </source>
</evidence>
<gene>
    <name evidence="2" type="ORF">EDD29_0549</name>
</gene>
<reference evidence="2 3" key="1">
    <citation type="submission" date="2018-11" db="EMBL/GenBank/DDBJ databases">
        <title>Sequencing the genomes of 1000 actinobacteria strains.</title>
        <authorList>
            <person name="Klenk H.-P."/>
        </authorList>
    </citation>
    <scope>NUCLEOTIDE SEQUENCE [LARGE SCALE GENOMIC DNA]</scope>
    <source>
        <strain evidence="2 3">DSM 44254</strain>
    </source>
</reference>
<evidence type="ECO:0000313" key="3">
    <source>
        <dbReference type="Proteomes" id="UP000272400"/>
    </source>
</evidence>
<dbReference type="EMBL" id="RJKE01000001">
    <property type="protein sequence ID" value="ROO83060.1"/>
    <property type="molecule type" value="Genomic_DNA"/>
</dbReference>
<feature type="domain" description="TY-Chap N-terminal" evidence="1">
    <location>
        <begin position="2"/>
        <end position="107"/>
    </location>
</feature>
<proteinExistence type="predicted"/>
<dbReference type="InterPro" id="IPR054344">
    <property type="entry name" value="TY-Chap_N"/>
</dbReference>
<dbReference type="AlphaFoldDB" id="A0A3N1CP18"/>
<dbReference type="Pfam" id="PF22552">
    <property type="entry name" value="TY-Chap3"/>
    <property type="match status" value="1"/>
</dbReference>
<organism evidence="2 3">
    <name type="scientific">Actinocorallia herbida</name>
    <dbReference type="NCBI Taxonomy" id="58109"/>
    <lineage>
        <taxon>Bacteria</taxon>
        <taxon>Bacillati</taxon>
        <taxon>Actinomycetota</taxon>
        <taxon>Actinomycetes</taxon>
        <taxon>Streptosporangiales</taxon>
        <taxon>Thermomonosporaceae</taxon>
        <taxon>Actinocorallia</taxon>
    </lineage>
</organism>
<evidence type="ECO:0000313" key="2">
    <source>
        <dbReference type="EMBL" id="ROO83060.1"/>
    </source>
</evidence>
<accession>A0A3N1CP18</accession>
<comment type="caution">
    <text evidence="2">The sequence shown here is derived from an EMBL/GenBank/DDBJ whole genome shotgun (WGS) entry which is preliminary data.</text>
</comment>
<protein>
    <recommendedName>
        <fullName evidence="1">TY-Chap N-terminal domain-containing protein</fullName>
    </recommendedName>
</protein>
<dbReference type="RefSeq" id="WP_123662006.1">
    <property type="nucleotide sequence ID" value="NZ_RJKE01000001.1"/>
</dbReference>